<organism evidence="2 4">
    <name type="scientific">Hortaea werneckii</name>
    <name type="common">Black yeast</name>
    <name type="synonym">Cladosporium werneckii</name>
    <dbReference type="NCBI Taxonomy" id="91943"/>
    <lineage>
        <taxon>Eukaryota</taxon>
        <taxon>Fungi</taxon>
        <taxon>Dikarya</taxon>
        <taxon>Ascomycota</taxon>
        <taxon>Pezizomycotina</taxon>
        <taxon>Dothideomycetes</taxon>
        <taxon>Dothideomycetidae</taxon>
        <taxon>Mycosphaerellales</taxon>
        <taxon>Teratosphaeriaceae</taxon>
        <taxon>Hortaea</taxon>
    </lineage>
</organism>
<dbReference type="OrthoDB" id="116380at2759"/>
<dbReference type="Proteomes" id="UP000276864">
    <property type="component" value="Unassembled WGS sequence"/>
</dbReference>
<gene>
    <name evidence="3" type="ORF">D0866_02336</name>
    <name evidence="2" type="ORF">D0867_02313</name>
</gene>
<dbReference type="EMBL" id="QWIM01000151">
    <property type="protein sequence ID" value="RMY38827.1"/>
    <property type="molecule type" value="Genomic_DNA"/>
</dbReference>
<dbReference type="Proteomes" id="UP000271337">
    <property type="component" value="Unassembled WGS sequence"/>
</dbReference>
<comment type="caution">
    <text evidence="2">The sequence shown here is derived from an EMBL/GenBank/DDBJ whole genome shotgun (WGS) entry which is preliminary data.</text>
</comment>
<evidence type="ECO:0000256" key="1">
    <source>
        <dbReference type="SAM" id="Phobius"/>
    </source>
</evidence>
<dbReference type="AlphaFoldDB" id="A0A3M7A625"/>
<keyword evidence="1" id="KW-1133">Transmembrane helix</keyword>
<dbReference type="InterPro" id="IPR023214">
    <property type="entry name" value="HAD_sf"/>
</dbReference>
<evidence type="ECO:0000313" key="3">
    <source>
        <dbReference type="EMBL" id="RMY38827.1"/>
    </source>
</evidence>
<name>A0A3M7A625_HORWE</name>
<dbReference type="Gene3D" id="1.20.1110.10">
    <property type="entry name" value="Calcium-transporting ATPase, transmembrane domain"/>
    <property type="match status" value="1"/>
</dbReference>
<accession>A0A3M7A625</accession>
<sequence>MQQQRGHLTTMTCRRRTVSAVDCSIAVESSSEAAQAAADIVFLASLNTNMLAIKTARSVLLHRALLSSASFLLIATSLATIDHSLSHLETFLVTSMIMMSETIHVDLVVFLALFADLATYELRPTEWQLLKIWTISVILGNLLAIATWIVRGSMFQPHGGLVENSGSIQDALFLEVSLTQNWLIVRRSR</sequence>
<keyword evidence="1" id="KW-0472">Membrane</keyword>
<evidence type="ECO:0000313" key="4">
    <source>
        <dbReference type="Proteomes" id="UP000271337"/>
    </source>
</evidence>
<proteinExistence type="predicted"/>
<keyword evidence="1" id="KW-0812">Transmembrane</keyword>
<dbReference type="Gene3D" id="3.40.50.1000">
    <property type="entry name" value="HAD superfamily/HAD-like"/>
    <property type="match status" value="1"/>
</dbReference>
<protein>
    <submittedName>
        <fullName evidence="2">Uncharacterized protein</fullName>
    </submittedName>
</protein>
<feature type="transmembrane region" description="Helical" evidence="1">
    <location>
        <begin position="91"/>
        <end position="117"/>
    </location>
</feature>
<feature type="transmembrane region" description="Helical" evidence="1">
    <location>
        <begin position="129"/>
        <end position="150"/>
    </location>
</feature>
<feature type="transmembrane region" description="Helical" evidence="1">
    <location>
        <begin position="60"/>
        <end position="79"/>
    </location>
</feature>
<evidence type="ECO:0000313" key="5">
    <source>
        <dbReference type="Proteomes" id="UP000276864"/>
    </source>
</evidence>
<reference evidence="4 5" key="1">
    <citation type="journal article" date="2018" name="BMC Genomics">
        <title>Genomic evidence for intraspecific hybridization in a clonal and extremely halotolerant yeast.</title>
        <authorList>
            <person name="Gostincar C."/>
            <person name="Stajich J.E."/>
            <person name="Zupancic J."/>
            <person name="Zalar P."/>
            <person name="Gunde-Cimerman N."/>
        </authorList>
    </citation>
    <scope>NUCLEOTIDE SEQUENCE [LARGE SCALE GENOMIC DNA]</scope>
    <source>
        <strain evidence="3 5">EXF-6651</strain>
        <strain evidence="2 4">EXF-6669</strain>
    </source>
</reference>
<dbReference type="EMBL" id="QWIL01000150">
    <property type="protein sequence ID" value="RMY23044.1"/>
    <property type="molecule type" value="Genomic_DNA"/>
</dbReference>
<evidence type="ECO:0000313" key="2">
    <source>
        <dbReference type="EMBL" id="RMY23044.1"/>
    </source>
</evidence>